<evidence type="ECO:0000259" key="3">
    <source>
        <dbReference type="PROSITE" id="PS50937"/>
    </source>
</evidence>
<evidence type="ECO:0000313" key="4">
    <source>
        <dbReference type="EMBL" id="TDD42233.1"/>
    </source>
</evidence>
<dbReference type="GO" id="GO:0003700">
    <property type="term" value="F:DNA-binding transcription factor activity"/>
    <property type="evidence" value="ECO:0007669"/>
    <property type="project" value="InterPro"/>
</dbReference>
<evidence type="ECO:0000313" key="5">
    <source>
        <dbReference type="Proteomes" id="UP000295302"/>
    </source>
</evidence>
<dbReference type="GO" id="GO:0003677">
    <property type="term" value="F:DNA binding"/>
    <property type="evidence" value="ECO:0007669"/>
    <property type="project" value="UniProtKB-KW"/>
</dbReference>
<accession>A0A4R4YCF4</accession>
<evidence type="ECO:0000256" key="2">
    <source>
        <dbReference type="SAM" id="MobiDB-lite"/>
    </source>
</evidence>
<dbReference type="PROSITE" id="PS00552">
    <property type="entry name" value="HTH_MERR_1"/>
    <property type="match status" value="1"/>
</dbReference>
<dbReference type="Proteomes" id="UP000295302">
    <property type="component" value="Unassembled WGS sequence"/>
</dbReference>
<dbReference type="InterPro" id="IPR000551">
    <property type="entry name" value="MerR-type_HTH_dom"/>
</dbReference>
<keyword evidence="5" id="KW-1185">Reference proteome</keyword>
<dbReference type="Pfam" id="PF13411">
    <property type="entry name" value="MerR_1"/>
    <property type="match status" value="1"/>
</dbReference>
<keyword evidence="1" id="KW-0238">DNA-binding</keyword>
<feature type="domain" description="HTH merR-type" evidence="3">
    <location>
        <begin position="29"/>
        <end position="96"/>
    </location>
</feature>
<dbReference type="InterPro" id="IPR009061">
    <property type="entry name" value="DNA-bd_dom_put_sf"/>
</dbReference>
<dbReference type="SMART" id="SM00422">
    <property type="entry name" value="HTH_MERR"/>
    <property type="match status" value="1"/>
</dbReference>
<evidence type="ECO:0000256" key="1">
    <source>
        <dbReference type="ARBA" id="ARBA00023125"/>
    </source>
</evidence>
<dbReference type="AlphaFoldDB" id="A0A4R4YCF4"/>
<dbReference type="PROSITE" id="PS50937">
    <property type="entry name" value="HTH_MERR_2"/>
    <property type="match status" value="1"/>
</dbReference>
<dbReference type="PANTHER" id="PTHR30204">
    <property type="entry name" value="REDOX-CYCLING DRUG-SENSING TRANSCRIPTIONAL ACTIVATOR SOXR"/>
    <property type="match status" value="1"/>
</dbReference>
<gene>
    <name evidence="4" type="ORF">E1286_31245</name>
</gene>
<dbReference type="OrthoDB" id="9802039at2"/>
<feature type="compositionally biased region" description="Basic and acidic residues" evidence="2">
    <location>
        <begin position="1"/>
        <end position="14"/>
    </location>
</feature>
<dbReference type="SUPFAM" id="SSF46955">
    <property type="entry name" value="Putative DNA-binding domain"/>
    <property type="match status" value="1"/>
</dbReference>
<dbReference type="PANTHER" id="PTHR30204:SF97">
    <property type="entry name" value="MERR FAMILY REGULATORY PROTEIN"/>
    <property type="match status" value="1"/>
</dbReference>
<name>A0A4R4YCF4_9ACTN</name>
<feature type="region of interest" description="Disordered" evidence="2">
    <location>
        <begin position="1"/>
        <end position="25"/>
    </location>
</feature>
<sequence length="172" mass="18601">MAELGHEDASDVHDPQPTPSRTLEGKMTELTVGELARRTGVAASALRYWDAVGLLPATRVSGQRRYPETAVSLVGAILLLRDAGFSLAEQKALAAARPADPAEWRRLARRKQAELDDQIATALAAREAIAHALRCVHPDVHDCPTFHGVVAARLSGKPLRQAHTHDTDPADR</sequence>
<dbReference type="EMBL" id="SMKQ01000130">
    <property type="protein sequence ID" value="TDD42233.1"/>
    <property type="molecule type" value="Genomic_DNA"/>
</dbReference>
<reference evidence="4 5" key="1">
    <citation type="submission" date="2019-03" db="EMBL/GenBank/DDBJ databases">
        <title>Draft genome sequences of novel Actinobacteria.</title>
        <authorList>
            <person name="Sahin N."/>
            <person name="Ay H."/>
            <person name="Saygin H."/>
        </authorList>
    </citation>
    <scope>NUCLEOTIDE SEQUENCE [LARGE SCALE GENOMIC DNA]</scope>
    <source>
        <strain evidence="4 5">CH32</strain>
    </source>
</reference>
<dbReference type="Gene3D" id="1.10.1660.10">
    <property type="match status" value="1"/>
</dbReference>
<protein>
    <submittedName>
        <fullName evidence="4">MerR family transcriptional regulator</fullName>
    </submittedName>
</protein>
<organism evidence="4 5">
    <name type="scientific">Nonomuraea terrae</name>
    <dbReference type="NCBI Taxonomy" id="2530383"/>
    <lineage>
        <taxon>Bacteria</taxon>
        <taxon>Bacillati</taxon>
        <taxon>Actinomycetota</taxon>
        <taxon>Actinomycetes</taxon>
        <taxon>Streptosporangiales</taxon>
        <taxon>Streptosporangiaceae</taxon>
        <taxon>Nonomuraea</taxon>
    </lineage>
</organism>
<comment type="caution">
    <text evidence="4">The sequence shown here is derived from an EMBL/GenBank/DDBJ whole genome shotgun (WGS) entry which is preliminary data.</text>
</comment>
<dbReference type="InterPro" id="IPR047057">
    <property type="entry name" value="MerR_fam"/>
</dbReference>
<proteinExistence type="predicted"/>